<keyword evidence="4 8" id="KW-1133">Transmembrane helix</keyword>
<dbReference type="PROSITE" id="PS50850">
    <property type="entry name" value="MFS"/>
    <property type="match status" value="1"/>
</dbReference>
<feature type="transmembrane region" description="Helical" evidence="8">
    <location>
        <begin position="338"/>
        <end position="358"/>
    </location>
</feature>
<name>A0A5E4M3T1_9HEMI</name>
<dbReference type="PANTHER" id="PTHR23505:SF79">
    <property type="entry name" value="PROTEIN SPINSTER"/>
    <property type="match status" value="1"/>
</dbReference>
<feature type="transmembrane region" description="Helical" evidence="8">
    <location>
        <begin position="143"/>
        <end position="165"/>
    </location>
</feature>
<gene>
    <name evidence="10" type="ORF">CINCED_3A023943</name>
</gene>
<dbReference type="EMBL" id="CABPRJ010000040">
    <property type="protein sequence ID" value="VVC26626.1"/>
    <property type="molecule type" value="Genomic_DNA"/>
</dbReference>
<evidence type="ECO:0000256" key="1">
    <source>
        <dbReference type="ARBA" id="ARBA00004141"/>
    </source>
</evidence>
<proteinExistence type="inferred from homology"/>
<keyword evidence="11" id="KW-1185">Reference proteome</keyword>
<feature type="transmembrane region" description="Helical" evidence="8">
    <location>
        <begin position="260"/>
        <end position="282"/>
    </location>
</feature>
<dbReference type="GO" id="GO:0016020">
    <property type="term" value="C:membrane"/>
    <property type="evidence" value="ECO:0007669"/>
    <property type="project" value="UniProtKB-SubCell"/>
</dbReference>
<keyword evidence="5 8" id="KW-0472">Membrane</keyword>
<dbReference type="AlphaFoldDB" id="A0A5E4M3T1"/>
<dbReference type="InterPro" id="IPR011701">
    <property type="entry name" value="MFS"/>
</dbReference>
<protein>
    <submittedName>
        <fullName evidence="10">Major facilitator superfamily,Major facilitator superfamily domain</fullName>
    </submittedName>
</protein>
<dbReference type="InterPro" id="IPR020846">
    <property type="entry name" value="MFS_dom"/>
</dbReference>
<dbReference type="Gene3D" id="1.20.1250.20">
    <property type="entry name" value="MFS general substrate transporter like domains"/>
    <property type="match status" value="1"/>
</dbReference>
<feature type="transmembrane region" description="Helical" evidence="8">
    <location>
        <begin position="118"/>
        <end position="137"/>
    </location>
</feature>
<feature type="region of interest" description="Disordered" evidence="7">
    <location>
        <begin position="22"/>
        <end position="44"/>
    </location>
</feature>
<evidence type="ECO:0000313" key="11">
    <source>
        <dbReference type="Proteomes" id="UP000325440"/>
    </source>
</evidence>
<keyword evidence="2" id="KW-0813">Transport</keyword>
<comment type="subcellular location">
    <subcellularLocation>
        <location evidence="1">Membrane</location>
        <topology evidence="1">Multi-pass membrane protein</topology>
    </subcellularLocation>
</comment>
<accession>A0A5E4M3T1</accession>
<feature type="transmembrane region" description="Helical" evidence="8">
    <location>
        <begin position="466"/>
        <end position="487"/>
    </location>
</feature>
<feature type="transmembrane region" description="Helical" evidence="8">
    <location>
        <begin position="52"/>
        <end position="71"/>
    </location>
</feature>
<keyword evidence="3 8" id="KW-0812">Transmembrane</keyword>
<dbReference type="OrthoDB" id="6770063at2759"/>
<dbReference type="Pfam" id="PF07690">
    <property type="entry name" value="MFS_1"/>
    <property type="match status" value="1"/>
</dbReference>
<dbReference type="PANTHER" id="PTHR23505">
    <property type="entry name" value="SPINSTER"/>
    <property type="match status" value="1"/>
</dbReference>
<evidence type="ECO:0000256" key="8">
    <source>
        <dbReference type="SAM" id="Phobius"/>
    </source>
</evidence>
<feature type="transmembrane region" description="Helical" evidence="8">
    <location>
        <begin position="302"/>
        <end position="326"/>
    </location>
</feature>
<comment type="similarity">
    <text evidence="6">Belongs to the major facilitator superfamily. Spinster (TC 2.A.1.49) family.</text>
</comment>
<dbReference type="CDD" id="cd17328">
    <property type="entry name" value="MFS_spinster_like"/>
    <property type="match status" value="1"/>
</dbReference>
<dbReference type="Proteomes" id="UP000325440">
    <property type="component" value="Unassembled WGS sequence"/>
</dbReference>
<sequence>MPAQILDNNSTVKSVLQIMNAEPSSSPNNHSQQHLMNDGTGRSSPITSKQKITVVVLCFVNLINYMDRYTIAGILKNIQIEFNIGDDKGGLLQTAFVISYMICAPVFGYLGDRYNRKLLMAFGVFLWSLTTFVGSYMNDYYLFLFFRSLVGVGEASYSTIAPTIISDMFVKDLRSKMLALFYFAIPVGSGLGYIIGSGTARILGTWHWGLRVTPLLGMLAVLMILVFMEEPERGQCEGFSHLTTTSWSEDIMLLTRNQSFMLSTAGFTCVAFVTGSLAWWGPNIMWQGLKMQKGYENVEPNSVALNFGIIAMAAGLIGVPLGSYLSQRLKVRYPKADPLICAGGLLISAPLLFLGLALADKCYYPVLVLIFIGQIALNLNWSIVADILLYVVSPNRRSTAEAFQILISHSFGDAGSPYLIGVISEMLKNFFKKSNIPLLLASVTSLSNNSLQIADVKDNKNNFQSLQYALFISIIVEVLGAIFFFFAAHHIVKDKELAETETPDNEQDTVQNRYPADETRLRGHSNPHFVA</sequence>
<feature type="transmembrane region" description="Helical" evidence="8">
    <location>
        <begin position="91"/>
        <end position="111"/>
    </location>
</feature>
<evidence type="ECO:0000256" key="3">
    <source>
        <dbReference type="ARBA" id="ARBA00022692"/>
    </source>
</evidence>
<evidence type="ECO:0000256" key="4">
    <source>
        <dbReference type="ARBA" id="ARBA00022989"/>
    </source>
</evidence>
<dbReference type="InterPro" id="IPR044770">
    <property type="entry name" value="MFS_spinster-like"/>
</dbReference>
<organism evidence="10 11">
    <name type="scientific">Cinara cedri</name>
    <dbReference type="NCBI Taxonomy" id="506608"/>
    <lineage>
        <taxon>Eukaryota</taxon>
        <taxon>Metazoa</taxon>
        <taxon>Ecdysozoa</taxon>
        <taxon>Arthropoda</taxon>
        <taxon>Hexapoda</taxon>
        <taxon>Insecta</taxon>
        <taxon>Pterygota</taxon>
        <taxon>Neoptera</taxon>
        <taxon>Paraneoptera</taxon>
        <taxon>Hemiptera</taxon>
        <taxon>Sternorrhyncha</taxon>
        <taxon>Aphidomorpha</taxon>
        <taxon>Aphidoidea</taxon>
        <taxon>Aphididae</taxon>
        <taxon>Lachninae</taxon>
        <taxon>Cinara</taxon>
    </lineage>
</organism>
<evidence type="ECO:0000256" key="2">
    <source>
        <dbReference type="ARBA" id="ARBA00022448"/>
    </source>
</evidence>
<feature type="region of interest" description="Disordered" evidence="7">
    <location>
        <begin position="498"/>
        <end position="531"/>
    </location>
</feature>
<feature type="transmembrane region" description="Helical" evidence="8">
    <location>
        <begin position="177"/>
        <end position="196"/>
    </location>
</feature>
<reference evidence="10 11" key="1">
    <citation type="submission" date="2019-08" db="EMBL/GenBank/DDBJ databases">
        <authorList>
            <person name="Alioto T."/>
            <person name="Alioto T."/>
            <person name="Gomez Garrido J."/>
        </authorList>
    </citation>
    <scope>NUCLEOTIDE SEQUENCE [LARGE SCALE GENOMIC DNA]</scope>
</reference>
<evidence type="ECO:0000313" key="10">
    <source>
        <dbReference type="EMBL" id="VVC26626.1"/>
    </source>
</evidence>
<evidence type="ECO:0000259" key="9">
    <source>
        <dbReference type="PROSITE" id="PS50850"/>
    </source>
</evidence>
<evidence type="ECO:0000256" key="5">
    <source>
        <dbReference type="ARBA" id="ARBA00023136"/>
    </source>
</evidence>
<evidence type="ECO:0000256" key="7">
    <source>
        <dbReference type="SAM" id="MobiDB-lite"/>
    </source>
</evidence>
<feature type="transmembrane region" description="Helical" evidence="8">
    <location>
        <begin position="208"/>
        <end position="228"/>
    </location>
</feature>
<dbReference type="GO" id="GO:0022857">
    <property type="term" value="F:transmembrane transporter activity"/>
    <property type="evidence" value="ECO:0007669"/>
    <property type="project" value="InterPro"/>
</dbReference>
<evidence type="ECO:0000256" key="6">
    <source>
        <dbReference type="ARBA" id="ARBA00024338"/>
    </source>
</evidence>
<feature type="domain" description="Major facilitator superfamily (MFS) profile" evidence="9">
    <location>
        <begin position="53"/>
        <end position="492"/>
    </location>
</feature>
<dbReference type="SUPFAM" id="SSF103473">
    <property type="entry name" value="MFS general substrate transporter"/>
    <property type="match status" value="1"/>
</dbReference>
<feature type="transmembrane region" description="Helical" evidence="8">
    <location>
        <begin position="364"/>
        <end position="392"/>
    </location>
</feature>
<dbReference type="InterPro" id="IPR036259">
    <property type="entry name" value="MFS_trans_sf"/>
</dbReference>